<sequence>MTFQDAEGKECSIHIPLERYDEAMDYFIKENWEELKKFEEWNNTKATTIIRSSYNDISSMISMPTIQFNVQSSANTPIFEFSTD</sequence>
<dbReference type="HOGENOM" id="CLU_2527672_0_0_1"/>
<comment type="caution">
    <text evidence="1">The sequence shown here is derived from an EMBL/GenBank/DDBJ whole genome shotgun (WGS) entry which is preliminary data.</text>
</comment>
<keyword evidence="2" id="KW-1185">Reference proteome</keyword>
<gene>
    <name evidence="1" type="ORF">M7I_7310</name>
</gene>
<protein>
    <submittedName>
        <fullName evidence="1">Uncharacterized protein</fullName>
    </submittedName>
</protein>
<organism evidence="1 2">
    <name type="scientific">Glarea lozoyensis (strain ATCC 74030 / MF5533)</name>
    <dbReference type="NCBI Taxonomy" id="1104152"/>
    <lineage>
        <taxon>Eukaryota</taxon>
        <taxon>Fungi</taxon>
        <taxon>Dikarya</taxon>
        <taxon>Ascomycota</taxon>
        <taxon>Pezizomycotina</taxon>
        <taxon>Leotiomycetes</taxon>
        <taxon>Helotiales</taxon>
        <taxon>Helotiaceae</taxon>
        <taxon>Glarea</taxon>
    </lineage>
</organism>
<evidence type="ECO:0000313" key="2">
    <source>
        <dbReference type="Proteomes" id="UP000005446"/>
    </source>
</evidence>
<dbReference type="EMBL" id="AGUE01000214">
    <property type="protein sequence ID" value="EHK96985.1"/>
    <property type="molecule type" value="Genomic_DNA"/>
</dbReference>
<reference evidence="1 2" key="1">
    <citation type="journal article" date="2012" name="Eukaryot. Cell">
        <title>Genome sequence of the fungus Glarea lozoyensis: the first genome sequence of a species from the Helotiaceae family.</title>
        <authorList>
            <person name="Youssar L."/>
            <person name="Gruening B.A."/>
            <person name="Erxleben A."/>
            <person name="Guenther S."/>
            <person name="Huettel W."/>
        </authorList>
    </citation>
    <scope>NUCLEOTIDE SEQUENCE [LARGE SCALE GENOMIC DNA]</scope>
    <source>
        <strain evidence="2">ATCC 74030 / MF5533</strain>
    </source>
</reference>
<evidence type="ECO:0000313" key="1">
    <source>
        <dbReference type="EMBL" id="EHK96985.1"/>
    </source>
</evidence>
<accession>H0EWY5</accession>
<dbReference type="Proteomes" id="UP000005446">
    <property type="component" value="Unassembled WGS sequence"/>
</dbReference>
<proteinExistence type="predicted"/>
<name>H0EWY5_GLAL7</name>
<dbReference type="AlphaFoldDB" id="H0EWY5"/>
<dbReference type="OrthoDB" id="3919839at2759"/>
<dbReference type="InParanoid" id="H0EWY5"/>